<keyword evidence="8 9" id="KW-0472">Membrane</keyword>
<dbReference type="PROSITE" id="PS50929">
    <property type="entry name" value="ABC_TM1F"/>
    <property type="match status" value="1"/>
</dbReference>
<sequence>MQGTLPLLGRLWREVLSPLRSRIALAILATLGLAGITALYPVVIQQAFDRFTAGDASVIWVLPPTIIVVTSLRGAFLYLQQYVLHGTVLRAIETLQRRMFSALTRADLNVVGRWAPARQASRFTTDATVIRDALSRALNGLGDVFTVIGLIGSMLWLDWQLAAMAALLYPIAAWPIVNLGKRIRRASSGMQDRIGETAALVTESFAGARVVRAYGLEKVEEQRAFGVFAQLRESLFAIAVTRARVDPVLEALGGLTVAAVLGVVGWRVAAGYGTIGEFTGFVAALLIASRPVRSLGAMNAVLQEGLAGLSRVFAVCDEPRRISSAPDAAVLAEGPGRVEFRNVSFRYAESEPLALKDISFAAEPGSTLALVGPSGAGKSTALMLLPRLFDASEGLITLDGQDVRKTTLDSLRLSIAYVGQDSLIFDDTASANILCGRPDASEAEVIEAARAAQAHDFIAALPEGYHTRLGSGGSRLSGGQRQRISLARALLRNPRVLLLDEATSALDADNEAAVQEALSRLRHNRTSLVIAHRLSTVQNADTILVMEDGRIVERGTHRSLIEQDGVYARLVRAQTFAS</sequence>
<dbReference type="PANTHER" id="PTHR43394:SF1">
    <property type="entry name" value="ATP-BINDING CASSETTE SUB-FAMILY B MEMBER 10, MITOCHONDRIAL"/>
    <property type="match status" value="1"/>
</dbReference>
<dbReference type="InterPro" id="IPR003593">
    <property type="entry name" value="AAA+_ATPase"/>
</dbReference>
<feature type="transmembrane region" description="Helical" evidence="9">
    <location>
        <begin position="137"/>
        <end position="156"/>
    </location>
</feature>
<reference evidence="12 13" key="1">
    <citation type="submission" date="2019-01" db="EMBL/GenBank/DDBJ databases">
        <authorList>
            <person name="Chen W.-M."/>
        </authorList>
    </citation>
    <scope>NUCLEOTIDE SEQUENCE [LARGE SCALE GENOMIC DNA]</scope>
    <source>
        <strain evidence="12 13">CCP-6</strain>
    </source>
</reference>
<dbReference type="GO" id="GO:0005886">
    <property type="term" value="C:plasma membrane"/>
    <property type="evidence" value="ECO:0007669"/>
    <property type="project" value="UniProtKB-SubCell"/>
</dbReference>
<keyword evidence="3" id="KW-1003">Cell membrane</keyword>
<dbReference type="Gene3D" id="1.20.1560.10">
    <property type="entry name" value="ABC transporter type 1, transmembrane domain"/>
    <property type="match status" value="1"/>
</dbReference>
<dbReference type="PROSITE" id="PS00211">
    <property type="entry name" value="ABC_TRANSPORTER_1"/>
    <property type="match status" value="1"/>
</dbReference>
<dbReference type="Gene3D" id="3.40.50.300">
    <property type="entry name" value="P-loop containing nucleotide triphosphate hydrolases"/>
    <property type="match status" value="1"/>
</dbReference>
<dbReference type="Pfam" id="PF00664">
    <property type="entry name" value="ABC_membrane"/>
    <property type="match status" value="1"/>
</dbReference>
<evidence type="ECO:0000256" key="4">
    <source>
        <dbReference type="ARBA" id="ARBA00022692"/>
    </source>
</evidence>
<dbReference type="PANTHER" id="PTHR43394">
    <property type="entry name" value="ATP-DEPENDENT PERMEASE MDL1, MITOCHONDRIAL"/>
    <property type="match status" value="1"/>
</dbReference>
<dbReference type="RefSeq" id="WP_127785853.1">
    <property type="nucleotide sequence ID" value="NZ_SACL01000001.1"/>
</dbReference>
<dbReference type="EMBL" id="SACL01000001">
    <property type="protein sequence ID" value="RVT99139.1"/>
    <property type="molecule type" value="Genomic_DNA"/>
</dbReference>
<evidence type="ECO:0000256" key="3">
    <source>
        <dbReference type="ARBA" id="ARBA00022475"/>
    </source>
</evidence>
<dbReference type="PROSITE" id="PS50893">
    <property type="entry name" value="ABC_TRANSPORTER_2"/>
    <property type="match status" value="1"/>
</dbReference>
<dbReference type="CDD" id="cd18552">
    <property type="entry name" value="ABC_6TM_MsbA_like"/>
    <property type="match status" value="1"/>
</dbReference>
<keyword evidence="13" id="KW-1185">Reference proteome</keyword>
<keyword evidence="6 12" id="KW-0067">ATP-binding</keyword>
<dbReference type="InterPro" id="IPR039421">
    <property type="entry name" value="Type_1_exporter"/>
</dbReference>
<dbReference type="AlphaFoldDB" id="A0A437MND0"/>
<dbReference type="SUPFAM" id="SSF90123">
    <property type="entry name" value="ABC transporter transmembrane region"/>
    <property type="match status" value="1"/>
</dbReference>
<dbReference type="GO" id="GO:0005524">
    <property type="term" value="F:ATP binding"/>
    <property type="evidence" value="ECO:0007669"/>
    <property type="project" value="UniProtKB-KW"/>
</dbReference>
<organism evidence="12 13">
    <name type="scientific">Rhodovarius crocodyli</name>
    <dbReference type="NCBI Taxonomy" id="1979269"/>
    <lineage>
        <taxon>Bacteria</taxon>
        <taxon>Pseudomonadati</taxon>
        <taxon>Pseudomonadota</taxon>
        <taxon>Alphaproteobacteria</taxon>
        <taxon>Acetobacterales</taxon>
        <taxon>Roseomonadaceae</taxon>
        <taxon>Rhodovarius</taxon>
    </lineage>
</organism>
<evidence type="ECO:0000256" key="9">
    <source>
        <dbReference type="SAM" id="Phobius"/>
    </source>
</evidence>
<evidence type="ECO:0000313" key="13">
    <source>
        <dbReference type="Proteomes" id="UP000282957"/>
    </source>
</evidence>
<accession>A0A437MND0</accession>
<feature type="transmembrane region" description="Helical" evidence="9">
    <location>
        <begin position="162"/>
        <end position="180"/>
    </location>
</feature>
<gene>
    <name evidence="12" type="ORF">EOD42_03260</name>
</gene>
<dbReference type="InterPro" id="IPR027417">
    <property type="entry name" value="P-loop_NTPase"/>
</dbReference>
<dbReference type="SMART" id="SM00382">
    <property type="entry name" value="AAA"/>
    <property type="match status" value="1"/>
</dbReference>
<evidence type="ECO:0000256" key="6">
    <source>
        <dbReference type="ARBA" id="ARBA00022840"/>
    </source>
</evidence>
<dbReference type="GO" id="GO:0016887">
    <property type="term" value="F:ATP hydrolysis activity"/>
    <property type="evidence" value="ECO:0007669"/>
    <property type="project" value="InterPro"/>
</dbReference>
<dbReference type="GO" id="GO:0015421">
    <property type="term" value="F:ABC-type oligopeptide transporter activity"/>
    <property type="evidence" value="ECO:0007669"/>
    <property type="project" value="TreeGrafter"/>
</dbReference>
<feature type="domain" description="ABC transmembrane type-1" evidence="11">
    <location>
        <begin position="24"/>
        <end position="304"/>
    </location>
</feature>
<feature type="transmembrane region" description="Helical" evidence="9">
    <location>
        <begin position="56"/>
        <end position="79"/>
    </location>
</feature>
<evidence type="ECO:0000256" key="1">
    <source>
        <dbReference type="ARBA" id="ARBA00004651"/>
    </source>
</evidence>
<dbReference type="FunFam" id="3.40.50.300:FF:000221">
    <property type="entry name" value="Multidrug ABC transporter ATP-binding protein"/>
    <property type="match status" value="1"/>
</dbReference>
<keyword evidence="4 9" id="KW-0812">Transmembrane</keyword>
<name>A0A437MND0_9PROT</name>
<dbReference type="Proteomes" id="UP000282957">
    <property type="component" value="Unassembled WGS sequence"/>
</dbReference>
<evidence type="ECO:0000256" key="8">
    <source>
        <dbReference type="ARBA" id="ARBA00023136"/>
    </source>
</evidence>
<comment type="subcellular location">
    <subcellularLocation>
        <location evidence="1">Cell membrane</location>
        <topology evidence="1">Multi-pass membrane protein</topology>
    </subcellularLocation>
</comment>
<evidence type="ECO:0000259" key="11">
    <source>
        <dbReference type="PROSITE" id="PS50929"/>
    </source>
</evidence>
<dbReference type="InterPro" id="IPR017871">
    <property type="entry name" value="ABC_transporter-like_CS"/>
</dbReference>
<keyword evidence="7 9" id="KW-1133">Transmembrane helix</keyword>
<feature type="domain" description="ABC transporter" evidence="10">
    <location>
        <begin position="338"/>
        <end position="573"/>
    </location>
</feature>
<keyword evidence="2" id="KW-0813">Transport</keyword>
<evidence type="ECO:0000256" key="2">
    <source>
        <dbReference type="ARBA" id="ARBA00022448"/>
    </source>
</evidence>
<protein>
    <submittedName>
        <fullName evidence="12">ABC transporter ATP-binding protein</fullName>
    </submittedName>
</protein>
<keyword evidence="5" id="KW-0547">Nucleotide-binding</keyword>
<dbReference type="OrthoDB" id="5288404at2"/>
<dbReference type="InterPro" id="IPR011527">
    <property type="entry name" value="ABC1_TM_dom"/>
</dbReference>
<feature type="transmembrane region" description="Helical" evidence="9">
    <location>
        <begin position="248"/>
        <end position="266"/>
    </location>
</feature>
<evidence type="ECO:0000259" key="10">
    <source>
        <dbReference type="PROSITE" id="PS50893"/>
    </source>
</evidence>
<comment type="caution">
    <text evidence="12">The sequence shown here is derived from an EMBL/GenBank/DDBJ whole genome shotgun (WGS) entry which is preliminary data.</text>
</comment>
<evidence type="ECO:0000256" key="5">
    <source>
        <dbReference type="ARBA" id="ARBA00022741"/>
    </source>
</evidence>
<feature type="transmembrane region" description="Helical" evidence="9">
    <location>
        <begin position="23"/>
        <end position="44"/>
    </location>
</feature>
<dbReference type="SUPFAM" id="SSF52540">
    <property type="entry name" value="P-loop containing nucleoside triphosphate hydrolases"/>
    <property type="match status" value="1"/>
</dbReference>
<evidence type="ECO:0000313" key="12">
    <source>
        <dbReference type="EMBL" id="RVT99139.1"/>
    </source>
</evidence>
<dbReference type="InterPro" id="IPR003439">
    <property type="entry name" value="ABC_transporter-like_ATP-bd"/>
</dbReference>
<dbReference type="Pfam" id="PF00005">
    <property type="entry name" value="ABC_tran"/>
    <property type="match status" value="1"/>
</dbReference>
<proteinExistence type="predicted"/>
<dbReference type="InterPro" id="IPR036640">
    <property type="entry name" value="ABC1_TM_sf"/>
</dbReference>
<evidence type="ECO:0000256" key="7">
    <source>
        <dbReference type="ARBA" id="ARBA00022989"/>
    </source>
</evidence>